<comment type="caution">
    <text evidence="1">The sequence shown here is derived from an EMBL/GenBank/DDBJ whole genome shotgun (WGS) entry which is preliminary data.</text>
</comment>
<sequence>MHLENLEATIELALQALCIGYLPSGIEWRVVGLTCRLGRPVREIIDMTRDLLEYGKSILFLGRLLLTQAMKLEVMDRGSAEIADIRESVSIVSLSCSIWIPDVDFQMQIVVDTSNEIGGDGDIPHPAIGGARRLQVPDPCMKHKVMIEAVDNHMPEIVVDTSNEIGGDGDIPHPAIGGARRLQVPDPCMKHKVMIEAVDNHMPE</sequence>
<gene>
    <name evidence="1" type="ORF">Sangu_3246700</name>
</gene>
<proteinExistence type="predicted"/>
<dbReference type="AlphaFoldDB" id="A0AAW2JGK0"/>
<protein>
    <submittedName>
        <fullName evidence="1">Uncharacterized protein</fullName>
    </submittedName>
</protein>
<dbReference type="EMBL" id="JACGWK010001091">
    <property type="protein sequence ID" value="KAL0292998.1"/>
    <property type="molecule type" value="Genomic_DNA"/>
</dbReference>
<dbReference type="PANTHER" id="PTHR20953">
    <property type="entry name" value="KINASE-RELATED"/>
    <property type="match status" value="1"/>
</dbReference>
<accession>A0AAW2JGK0</accession>
<organism evidence="1">
    <name type="scientific">Sesamum angustifolium</name>
    <dbReference type="NCBI Taxonomy" id="2727405"/>
    <lineage>
        <taxon>Eukaryota</taxon>
        <taxon>Viridiplantae</taxon>
        <taxon>Streptophyta</taxon>
        <taxon>Embryophyta</taxon>
        <taxon>Tracheophyta</taxon>
        <taxon>Spermatophyta</taxon>
        <taxon>Magnoliopsida</taxon>
        <taxon>eudicotyledons</taxon>
        <taxon>Gunneridae</taxon>
        <taxon>Pentapetalae</taxon>
        <taxon>asterids</taxon>
        <taxon>lamiids</taxon>
        <taxon>Lamiales</taxon>
        <taxon>Pedaliaceae</taxon>
        <taxon>Sesamum</taxon>
    </lineage>
</organism>
<dbReference type="PANTHER" id="PTHR20953:SF13">
    <property type="entry name" value="EXPRESSED PROTEIN"/>
    <property type="match status" value="1"/>
</dbReference>
<reference evidence="1" key="1">
    <citation type="submission" date="2020-06" db="EMBL/GenBank/DDBJ databases">
        <authorList>
            <person name="Li T."/>
            <person name="Hu X."/>
            <person name="Zhang T."/>
            <person name="Song X."/>
            <person name="Zhang H."/>
            <person name="Dai N."/>
            <person name="Sheng W."/>
            <person name="Hou X."/>
            <person name="Wei L."/>
        </authorList>
    </citation>
    <scope>NUCLEOTIDE SEQUENCE</scope>
    <source>
        <strain evidence="1">G01</strain>
        <tissue evidence="1">Leaf</tissue>
    </source>
</reference>
<feature type="non-terminal residue" evidence="1">
    <location>
        <position position="204"/>
    </location>
</feature>
<reference evidence="1" key="2">
    <citation type="journal article" date="2024" name="Plant">
        <title>Genomic evolution and insights into agronomic trait innovations of Sesamum species.</title>
        <authorList>
            <person name="Miao H."/>
            <person name="Wang L."/>
            <person name="Qu L."/>
            <person name="Liu H."/>
            <person name="Sun Y."/>
            <person name="Le M."/>
            <person name="Wang Q."/>
            <person name="Wei S."/>
            <person name="Zheng Y."/>
            <person name="Lin W."/>
            <person name="Duan Y."/>
            <person name="Cao H."/>
            <person name="Xiong S."/>
            <person name="Wang X."/>
            <person name="Wei L."/>
            <person name="Li C."/>
            <person name="Ma Q."/>
            <person name="Ju M."/>
            <person name="Zhao R."/>
            <person name="Li G."/>
            <person name="Mu C."/>
            <person name="Tian Q."/>
            <person name="Mei H."/>
            <person name="Zhang T."/>
            <person name="Gao T."/>
            <person name="Zhang H."/>
        </authorList>
    </citation>
    <scope>NUCLEOTIDE SEQUENCE</scope>
    <source>
        <strain evidence="1">G01</strain>
    </source>
</reference>
<evidence type="ECO:0000313" key="1">
    <source>
        <dbReference type="EMBL" id="KAL0292998.1"/>
    </source>
</evidence>
<name>A0AAW2JGK0_9LAMI</name>